<dbReference type="STRING" id="7168.A0A182NDZ5"/>
<evidence type="ECO:0000256" key="1">
    <source>
        <dbReference type="ARBA" id="ARBA00023054"/>
    </source>
</evidence>
<evidence type="ECO:0000259" key="3">
    <source>
        <dbReference type="Pfam" id="PF21773"/>
    </source>
</evidence>
<dbReference type="PANTHER" id="PTHR21694">
    <property type="entry name" value="COILED-COIL DOMAIN-CONTAINING PROTEIN 63"/>
    <property type="match status" value="1"/>
</dbReference>
<evidence type="ECO:0000313" key="5">
    <source>
        <dbReference type="Proteomes" id="UP000075884"/>
    </source>
</evidence>
<protein>
    <recommendedName>
        <fullName evidence="3">ODAD1 central coiled coil region domain-containing protein</fullName>
    </recommendedName>
</protein>
<dbReference type="Pfam" id="PF21773">
    <property type="entry name" value="ODAD1_CC"/>
    <property type="match status" value="1"/>
</dbReference>
<evidence type="ECO:0000313" key="4">
    <source>
        <dbReference type="EnsemblMetazoa" id="ADIR005859-PA"/>
    </source>
</evidence>
<proteinExistence type="predicted"/>
<reference evidence="5" key="1">
    <citation type="submission" date="2013-03" db="EMBL/GenBank/DDBJ databases">
        <title>The Genome Sequence of Anopheles dirus WRAIR2.</title>
        <authorList>
            <consortium name="The Broad Institute Genomics Platform"/>
            <person name="Neafsey D.E."/>
            <person name="Walton C."/>
            <person name="Walker B."/>
            <person name="Young S.K."/>
            <person name="Zeng Q."/>
            <person name="Gargeya S."/>
            <person name="Fitzgerald M."/>
            <person name="Haas B."/>
            <person name="Abouelleil A."/>
            <person name="Allen A.W."/>
            <person name="Alvarado L."/>
            <person name="Arachchi H.M."/>
            <person name="Berlin A.M."/>
            <person name="Chapman S.B."/>
            <person name="Gainer-Dewar J."/>
            <person name="Goldberg J."/>
            <person name="Griggs A."/>
            <person name="Gujja S."/>
            <person name="Hansen M."/>
            <person name="Howarth C."/>
            <person name="Imamovic A."/>
            <person name="Ireland A."/>
            <person name="Larimer J."/>
            <person name="McCowan C."/>
            <person name="Murphy C."/>
            <person name="Pearson M."/>
            <person name="Poon T.W."/>
            <person name="Priest M."/>
            <person name="Roberts A."/>
            <person name="Saif S."/>
            <person name="Shea T."/>
            <person name="Sisk P."/>
            <person name="Sykes S."/>
            <person name="Wortman J."/>
            <person name="Nusbaum C."/>
            <person name="Birren B."/>
        </authorList>
    </citation>
    <scope>NUCLEOTIDE SEQUENCE [LARGE SCALE GENOMIC DNA]</scope>
    <source>
        <strain evidence="5">WRAIR2</strain>
    </source>
</reference>
<feature type="coiled-coil region" evidence="2">
    <location>
        <begin position="104"/>
        <end position="169"/>
    </location>
</feature>
<dbReference type="AlphaFoldDB" id="A0A182NDZ5"/>
<evidence type="ECO:0000256" key="2">
    <source>
        <dbReference type="SAM" id="Coils"/>
    </source>
</evidence>
<keyword evidence="1 2" id="KW-0175">Coiled coil</keyword>
<accession>A0A182NDZ5</accession>
<organism evidence="4 5">
    <name type="scientific">Anopheles dirus</name>
    <dbReference type="NCBI Taxonomy" id="7168"/>
    <lineage>
        <taxon>Eukaryota</taxon>
        <taxon>Metazoa</taxon>
        <taxon>Ecdysozoa</taxon>
        <taxon>Arthropoda</taxon>
        <taxon>Hexapoda</taxon>
        <taxon>Insecta</taxon>
        <taxon>Pterygota</taxon>
        <taxon>Neoptera</taxon>
        <taxon>Endopterygota</taxon>
        <taxon>Diptera</taxon>
        <taxon>Nematocera</taxon>
        <taxon>Culicoidea</taxon>
        <taxon>Culicidae</taxon>
        <taxon>Anophelinae</taxon>
        <taxon>Anopheles</taxon>
    </lineage>
</organism>
<name>A0A182NDZ5_9DIPT</name>
<dbReference type="EnsemblMetazoa" id="ADIR005859-RA">
    <property type="protein sequence ID" value="ADIR005859-PA"/>
    <property type="gene ID" value="ADIR005859"/>
</dbReference>
<dbReference type="InterPro" id="IPR049258">
    <property type="entry name" value="ODAD1_CC"/>
</dbReference>
<dbReference type="PANTHER" id="PTHR21694:SF18">
    <property type="entry name" value="COILED-COIL DOMAIN-CONTAINING PROTEIN 63"/>
    <property type="match status" value="1"/>
</dbReference>
<dbReference type="VEuPathDB" id="VectorBase:ADIR005859"/>
<feature type="domain" description="ODAD1 central coiled coil region" evidence="3">
    <location>
        <begin position="154"/>
        <end position="431"/>
    </location>
</feature>
<keyword evidence="5" id="KW-1185">Reference proteome</keyword>
<dbReference type="Proteomes" id="UP000075884">
    <property type="component" value="Unassembled WGS sequence"/>
</dbReference>
<reference evidence="4" key="2">
    <citation type="submission" date="2020-05" db="UniProtKB">
        <authorList>
            <consortium name="EnsemblMetazoa"/>
        </authorList>
    </citation>
    <scope>IDENTIFICATION</scope>
    <source>
        <strain evidence="4">WRAIR2</strain>
    </source>
</reference>
<sequence>MANQASVPIFFDTEENLNVAERLERKQCEQTEIIRWKHRFQKLDAIKPGETLEAFQIRCLNKRLVHLEREKAQKELQLKISNAPVHRRDADILRGFILRMLDDALRYDRQIEAAKTDMNELASQIKRANDELDSATKTVPSDFVFAEALEKSRRQLMAMESRLHNARLLEGKLHAENRNQRNITDNMLVERKLYNRQWQQYVLELNRNRKFLLDMIERATLAFNQGEDLCHRIDSLKAQENKDKRARVQQMVEVERQIVGTRHDNEFLRAKQFQRSVAELDPRLVRKRDLFKEAHRANINRFGVIINDTKTYLQLEAVQGVLYEIEKQQDKYMALFKYMNATNANIEEANGIARDLDKDSERLHEGERRKRLADERHVKSEIQQLQNAHIHTMALKQETLAQQEALEVKLVIVKQALSLVGCDREEMAALLTGSNGRSDRNQLSEDRLMKTLSTIERKVLNLVQLSSTGPPAEQDPPVSALYGSQQCAECAEGQDVNQHDERIVLPTDHRHLVENVQRRTTAPEMQYRLHTLSQCKLPRSRMLVNKRYQ</sequence>
<dbReference type="InterPro" id="IPR051876">
    <property type="entry name" value="ODA-DC/CCD"/>
</dbReference>